<accession>A0AC59YKK4</accession>
<gene>
    <name evidence="1" type="ORF">MRATA1EN22A_LOCUS7361</name>
</gene>
<name>A0AC59YKK4_RANTA</name>
<evidence type="ECO:0000313" key="1">
    <source>
        <dbReference type="EMBL" id="CAM9780808.1"/>
    </source>
</evidence>
<protein>
    <submittedName>
        <fullName evidence="1">Uncharacterized protein</fullName>
    </submittedName>
</protein>
<sequence>MPKSENPDAPFWIRGVSGKETGVNEELGICSDGQCFRCDQHIGCRGGGGSRAASRLESGGQEFPAGWGADQQERRIGVRGPLGGGGGRAPGLGSSSSSSRGG</sequence>
<reference evidence="1" key="1">
    <citation type="submission" date="2023-05" db="EMBL/GenBank/DDBJ databases">
        <authorList>
            <consortium name="ELIXIR-Norway"/>
        </authorList>
    </citation>
    <scope>NUCLEOTIDE SEQUENCE</scope>
</reference>
<organism evidence="1 2">
    <name type="scientific">Rangifer tarandus platyrhynchus</name>
    <name type="common">Svalbard reindeer</name>
    <dbReference type="NCBI Taxonomy" id="3082113"/>
    <lineage>
        <taxon>Eukaryota</taxon>
        <taxon>Metazoa</taxon>
        <taxon>Chordata</taxon>
        <taxon>Craniata</taxon>
        <taxon>Vertebrata</taxon>
        <taxon>Euteleostomi</taxon>
        <taxon>Mammalia</taxon>
        <taxon>Eutheria</taxon>
        <taxon>Laurasiatheria</taxon>
        <taxon>Artiodactyla</taxon>
        <taxon>Ruminantia</taxon>
        <taxon>Pecora</taxon>
        <taxon>Cervidae</taxon>
        <taxon>Odocoileinae</taxon>
        <taxon>Rangifer</taxon>
    </lineage>
</organism>
<evidence type="ECO:0000313" key="2">
    <source>
        <dbReference type="Proteomes" id="UP001162501"/>
    </source>
</evidence>
<dbReference type="Proteomes" id="UP001162501">
    <property type="component" value="Chromosome 17"/>
</dbReference>
<reference evidence="1" key="2">
    <citation type="submission" date="2025-03" db="EMBL/GenBank/DDBJ databases">
        <authorList>
            <consortium name="ELIXIR-Norway"/>
            <consortium name="Elixir Norway"/>
        </authorList>
    </citation>
    <scope>NUCLEOTIDE SEQUENCE</scope>
</reference>
<proteinExistence type="predicted"/>
<dbReference type="EMBL" id="OX596101">
    <property type="protein sequence ID" value="CAM9780808.1"/>
    <property type="molecule type" value="Genomic_DNA"/>
</dbReference>